<dbReference type="AlphaFoldDB" id="A0A812JET6"/>
<evidence type="ECO:0000313" key="2">
    <source>
        <dbReference type="Proteomes" id="UP000604046"/>
    </source>
</evidence>
<comment type="caution">
    <text evidence="1">The sequence shown here is derived from an EMBL/GenBank/DDBJ whole genome shotgun (WGS) entry which is preliminary data.</text>
</comment>
<name>A0A812JET6_9DINO</name>
<keyword evidence="2" id="KW-1185">Reference proteome</keyword>
<evidence type="ECO:0000313" key="1">
    <source>
        <dbReference type="EMBL" id="CAE7205054.1"/>
    </source>
</evidence>
<organism evidence="1 2">
    <name type="scientific">Symbiodinium natans</name>
    <dbReference type="NCBI Taxonomy" id="878477"/>
    <lineage>
        <taxon>Eukaryota</taxon>
        <taxon>Sar</taxon>
        <taxon>Alveolata</taxon>
        <taxon>Dinophyceae</taxon>
        <taxon>Suessiales</taxon>
        <taxon>Symbiodiniaceae</taxon>
        <taxon>Symbiodinium</taxon>
    </lineage>
</organism>
<accession>A0A812JET6</accession>
<dbReference type="EMBL" id="CAJNDS010000427">
    <property type="protein sequence ID" value="CAE7205054.1"/>
    <property type="molecule type" value="Genomic_DNA"/>
</dbReference>
<proteinExistence type="predicted"/>
<sequence length="305" mass="34070">MVGGFRRMLRGICDGEILLNGQLKIQGSGACLNHILSTHGDFNDKSFLELLVDSEQEHDRFHSFIAAERCVEPDMQSGMPPCLRVSLKGGANTRVGVDIFHVSLSNLYGTGDLFHLLAMRQDSEPQPVPDAQVEDIPRRAISQAMARQMNGSHRAPSCDSGTSACSILQASPHLAEMMFLIDASKKHQHVRQVHLKYEEVSDSTDMPSLRKFIRPTDWESVRSKVKRYAEEASAHRETTEPKYLRPGLCFRVLDDPRKYMFARVAKLSARADSGQGHVWLYLTDFMAPECRAPSVDLEGISEAQG</sequence>
<protein>
    <submittedName>
        <fullName evidence="1">Uncharacterized protein</fullName>
    </submittedName>
</protein>
<reference evidence="1" key="1">
    <citation type="submission" date="2021-02" db="EMBL/GenBank/DDBJ databases">
        <authorList>
            <person name="Dougan E. K."/>
            <person name="Rhodes N."/>
            <person name="Thang M."/>
            <person name="Chan C."/>
        </authorList>
    </citation>
    <scope>NUCLEOTIDE SEQUENCE</scope>
</reference>
<gene>
    <name evidence="1" type="ORF">SNAT2548_LOCUS6436</name>
</gene>
<dbReference type="Proteomes" id="UP000604046">
    <property type="component" value="Unassembled WGS sequence"/>
</dbReference>